<proteinExistence type="predicted"/>
<dbReference type="Pfam" id="PF12804">
    <property type="entry name" value="NTP_transf_3"/>
    <property type="match status" value="1"/>
</dbReference>
<dbReference type="SUPFAM" id="SSF53448">
    <property type="entry name" value="Nucleotide-diphospho-sugar transferases"/>
    <property type="match status" value="1"/>
</dbReference>
<evidence type="ECO:0000256" key="1">
    <source>
        <dbReference type="SAM" id="MobiDB-lite"/>
    </source>
</evidence>
<accession>A0A846Y1E2</accession>
<evidence type="ECO:0000259" key="2">
    <source>
        <dbReference type="Pfam" id="PF12804"/>
    </source>
</evidence>
<keyword evidence="4" id="KW-1185">Reference proteome</keyword>
<protein>
    <submittedName>
        <fullName evidence="3">Nucleotidyltransferase family protein</fullName>
    </submittedName>
</protein>
<dbReference type="PANTHER" id="PTHR43777">
    <property type="entry name" value="MOLYBDENUM COFACTOR CYTIDYLYLTRANSFERASE"/>
    <property type="match status" value="1"/>
</dbReference>
<feature type="compositionally biased region" description="Basic and acidic residues" evidence="1">
    <location>
        <begin position="205"/>
        <end position="221"/>
    </location>
</feature>
<name>A0A846Y1E2_9NOCA</name>
<feature type="region of interest" description="Disordered" evidence="1">
    <location>
        <begin position="201"/>
        <end position="221"/>
    </location>
</feature>
<dbReference type="InterPro" id="IPR029044">
    <property type="entry name" value="Nucleotide-diphossugar_trans"/>
</dbReference>
<dbReference type="InterPro" id="IPR025877">
    <property type="entry name" value="MobA-like_NTP_Trfase"/>
</dbReference>
<feature type="domain" description="MobA-like NTP transferase" evidence="2">
    <location>
        <begin position="36"/>
        <end position="187"/>
    </location>
</feature>
<dbReference type="PANTHER" id="PTHR43777:SF1">
    <property type="entry name" value="MOLYBDENUM COFACTOR CYTIDYLYLTRANSFERASE"/>
    <property type="match status" value="1"/>
</dbReference>
<reference evidence="3 4" key="1">
    <citation type="submission" date="2020-04" db="EMBL/GenBank/DDBJ databases">
        <title>MicrobeNet Type strains.</title>
        <authorList>
            <person name="Nicholson A.C."/>
        </authorList>
    </citation>
    <scope>NUCLEOTIDE SEQUENCE [LARGE SCALE GENOMIC DNA]</scope>
    <source>
        <strain evidence="3 4">JCM 12354</strain>
    </source>
</reference>
<dbReference type="EMBL" id="JAAXOP010000009">
    <property type="protein sequence ID" value="NKY51985.1"/>
    <property type="molecule type" value="Genomic_DNA"/>
</dbReference>
<dbReference type="GO" id="GO:0016779">
    <property type="term" value="F:nucleotidyltransferase activity"/>
    <property type="evidence" value="ECO:0007669"/>
    <property type="project" value="UniProtKB-ARBA"/>
</dbReference>
<dbReference type="Proteomes" id="UP000565711">
    <property type="component" value="Unassembled WGS sequence"/>
</dbReference>
<keyword evidence="3" id="KW-0808">Transferase</keyword>
<evidence type="ECO:0000313" key="3">
    <source>
        <dbReference type="EMBL" id="NKY51985.1"/>
    </source>
</evidence>
<gene>
    <name evidence="3" type="ORF">HGA08_17335</name>
</gene>
<sequence>MVTHLTVSTENRACRLHCRYGRLHRERRAVAARIVGVVLGAGAGRRFGRPKVTVAGWLDAAVAALRDGGCSEVVVVLGAARVPVGAGVTAVVAENWANGVSASVRAGVVRAQEMGADYVALHVVDTPDVGAQVVARVIEAAVASPLGVARASFAGRPGHPVVIGRQHWGPMLPTLTGDRGAARYLRAVDVRAVECGDLAGGLDIDEPREAEPPDPTVGRDL</sequence>
<evidence type="ECO:0000313" key="4">
    <source>
        <dbReference type="Proteomes" id="UP000565711"/>
    </source>
</evidence>
<dbReference type="Gene3D" id="3.90.550.10">
    <property type="entry name" value="Spore Coat Polysaccharide Biosynthesis Protein SpsA, Chain A"/>
    <property type="match status" value="1"/>
</dbReference>
<comment type="caution">
    <text evidence="3">The sequence shown here is derived from an EMBL/GenBank/DDBJ whole genome shotgun (WGS) entry which is preliminary data.</text>
</comment>
<dbReference type="CDD" id="cd04182">
    <property type="entry name" value="GT_2_like_f"/>
    <property type="match status" value="1"/>
</dbReference>
<dbReference type="AlphaFoldDB" id="A0A846Y1E2"/>
<organism evidence="3 4">
    <name type="scientific">Nocardia vermiculata</name>
    <dbReference type="NCBI Taxonomy" id="257274"/>
    <lineage>
        <taxon>Bacteria</taxon>
        <taxon>Bacillati</taxon>
        <taxon>Actinomycetota</taxon>
        <taxon>Actinomycetes</taxon>
        <taxon>Mycobacteriales</taxon>
        <taxon>Nocardiaceae</taxon>
        <taxon>Nocardia</taxon>
    </lineage>
</organism>